<organism evidence="4 5">
    <name type="scientific">Salipaludibacillus keqinensis</name>
    <dbReference type="NCBI Taxonomy" id="2045207"/>
    <lineage>
        <taxon>Bacteria</taxon>
        <taxon>Bacillati</taxon>
        <taxon>Bacillota</taxon>
        <taxon>Bacilli</taxon>
        <taxon>Bacillales</taxon>
        <taxon>Bacillaceae</taxon>
    </lineage>
</organism>
<feature type="compositionally biased region" description="Basic residues" evidence="1">
    <location>
        <begin position="9"/>
        <end position="19"/>
    </location>
</feature>
<dbReference type="SUPFAM" id="SSF141868">
    <property type="entry name" value="EAL domain-like"/>
    <property type="match status" value="1"/>
</dbReference>
<evidence type="ECO:0000313" key="5">
    <source>
        <dbReference type="Proteomes" id="UP000248214"/>
    </source>
</evidence>
<dbReference type="InterPro" id="IPR043128">
    <property type="entry name" value="Rev_trsase/Diguanyl_cyclase"/>
</dbReference>
<accession>A0A323TDV9</accession>
<comment type="caution">
    <text evidence="4">The sequence shown here is derived from an EMBL/GenBank/DDBJ whole genome shotgun (WGS) entry which is preliminary data.</text>
</comment>
<dbReference type="PROSITE" id="PS50883">
    <property type="entry name" value="EAL"/>
    <property type="match status" value="1"/>
</dbReference>
<protein>
    <recommendedName>
        <fullName evidence="6">Diguanylate cyclase</fullName>
    </recommendedName>
</protein>
<dbReference type="Pfam" id="PF00990">
    <property type="entry name" value="GGDEF"/>
    <property type="match status" value="1"/>
</dbReference>
<evidence type="ECO:0000259" key="3">
    <source>
        <dbReference type="PROSITE" id="PS50887"/>
    </source>
</evidence>
<dbReference type="Gene3D" id="3.30.70.270">
    <property type="match status" value="1"/>
</dbReference>
<dbReference type="CDD" id="cd01949">
    <property type="entry name" value="GGDEF"/>
    <property type="match status" value="1"/>
</dbReference>
<name>A0A323TDV9_9BACI</name>
<proteinExistence type="predicted"/>
<reference evidence="4 5" key="1">
    <citation type="submission" date="2017-10" db="EMBL/GenBank/DDBJ databases">
        <title>Bacillus sp. nov., a halophilic bacterium isolated from a Keqin Lake.</title>
        <authorList>
            <person name="Wang H."/>
        </authorList>
    </citation>
    <scope>NUCLEOTIDE SEQUENCE [LARGE SCALE GENOMIC DNA]</scope>
    <source>
        <strain evidence="4 5">KQ-12</strain>
    </source>
</reference>
<dbReference type="InterPro" id="IPR035965">
    <property type="entry name" value="PAS-like_dom_sf"/>
</dbReference>
<dbReference type="InterPro" id="IPR035919">
    <property type="entry name" value="EAL_sf"/>
</dbReference>
<feature type="domain" description="GGDEF" evidence="3">
    <location>
        <begin position="219"/>
        <end position="352"/>
    </location>
</feature>
<evidence type="ECO:0000256" key="1">
    <source>
        <dbReference type="SAM" id="MobiDB-lite"/>
    </source>
</evidence>
<dbReference type="CDD" id="cd01948">
    <property type="entry name" value="EAL"/>
    <property type="match status" value="1"/>
</dbReference>
<dbReference type="InterPro" id="IPR052155">
    <property type="entry name" value="Biofilm_reg_signaling"/>
</dbReference>
<feature type="domain" description="EAL" evidence="2">
    <location>
        <begin position="361"/>
        <end position="614"/>
    </location>
</feature>
<evidence type="ECO:0000313" key="4">
    <source>
        <dbReference type="EMBL" id="PYZ93602.1"/>
    </source>
</evidence>
<dbReference type="Proteomes" id="UP000248214">
    <property type="component" value="Unassembled WGS sequence"/>
</dbReference>
<dbReference type="SMART" id="SM00052">
    <property type="entry name" value="EAL"/>
    <property type="match status" value="1"/>
</dbReference>
<dbReference type="Gene3D" id="3.30.450.20">
    <property type="entry name" value="PAS domain"/>
    <property type="match status" value="1"/>
</dbReference>
<dbReference type="InterPro" id="IPR000160">
    <property type="entry name" value="GGDEF_dom"/>
</dbReference>
<feature type="region of interest" description="Disordered" evidence="1">
    <location>
        <begin position="1"/>
        <end position="29"/>
    </location>
</feature>
<dbReference type="SUPFAM" id="SSF55073">
    <property type="entry name" value="Nucleotide cyclase"/>
    <property type="match status" value="1"/>
</dbReference>
<dbReference type="InterPro" id="IPR000014">
    <property type="entry name" value="PAS"/>
</dbReference>
<dbReference type="Gene3D" id="3.20.20.450">
    <property type="entry name" value="EAL domain"/>
    <property type="match status" value="1"/>
</dbReference>
<gene>
    <name evidence="4" type="ORF">CR194_10595</name>
</gene>
<keyword evidence="5" id="KW-1185">Reference proteome</keyword>
<evidence type="ECO:0000259" key="2">
    <source>
        <dbReference type="PROSITE" id="PS50883"/>
    </source>
</evidence>
<dbReference type="PANTHER" id="PTHR44757:SF2">
    <property type="entry name" value="BIOFILM ARCHITECTURE MAINTENANCE PROTEIN MBAA"/>
    <property type="match status" value="1"/>
</dbReference>
<evidence type="ECO:0008006" key="6">
    <source>
        <dbReference type="Google" id="ProtNLM"/>
    </source>
</evidence>
<dbReference type="NCBIfam" id="TIGR00229">
    <property type="entry name" value="sensory_box"/>
    <property type="match status" value="1"/>
</dbReference>
<dbReference type="NCBIfam" id="TIGR00254">
    <property type="entry name" value="GGDEF"/>
    <property type="match status" value="1"/>
</dbReference>
<dbReference type="AlphaFoldDB" id="A0A323TDV9"/>
<dbReference type="InterPro" id="IPR001633">
    <property type="entry name" value="EAL_dom"/>
</dbReference>
<dbReference type="SMART" id="SM00267">
    <property type="entry name" value="GGDEF"/>
    <property type="match status" value="1"/>
</dbReference>
<sequence>MLMKEQSHNSRRGKMRRSPINKDVDDAPLNKNRSLSPEWLKILSKRILKGDSWDEKESFLTSSISVLKKAVEDISLVVVTGPDGEVTYASEEYIQTMQFDQEEIVGKSYFDRIDVNTMNVTDCTVLTTAIKEGYDIKVESRHQKKNGSLAVLETAVFPLVHSGMRFANLILHQDITPLKEAEETIKELVTVDVLTGLKNRKQFELDLQKMITSYQSLSKSAAVLFIDLDRFKYYNDTLGHFTGDKLIEEISKELVLFENSQVSVYRYGGDEFTILMRNEPEREAVESVARKVLARFQKPFLVLDNELFITATVGISLYPETGVASTPLVQQSEIAMQHAKERGKNHYQVYETSLRTKRDERLRIEKRLRKATENQQFQLYYQPQVDLKENKVVGFEALLRWNDEKLGDVSPGVFIPIAEDSGLIFPIGDWVLEQACYQAKQWYDKGFSTRMGINISPKQFQRPDFVGKVKNIIEKTGVNPSLLDLEITENDLLYNRDECFKTLKRLKDIGIQISIDDFGTGYSSLSYLRRFPIDTLKIDQSFIREVIENTNDQAIVTSIIQLAHNMNMRVIAEGVETAEMVMFLNERNCDEMQGFLYSKALPADNVMDFVNEKEPTAVLHS</sequence>
<dbReference type="SUPFAM" id="SSF55785">
    <property type="entry name" value="PYP-like sensor domain (PAS domain)"/>
    <property type="match status" value="1"/>
</dbReference>
<dbReference type="FunFam" id="3.20.20.450:FF:000001">
    <property type="entry name" value="Cyclic di-GMP phosphodiesterase yahA"/>
    <property type="match status" value="1"/>
</dbReference>
<dbReference type="Pfam" id="PF00563">
    <property type="entry name" value="EAL"/>
    <property type="match status" value="1"/>
</dbReference>
<dbReference type="CDD" id="cd00130">
    <property type="entry name" value="PAS"/>
    <property type="match status" value="1"/>
</dbReference>
<dbReference type="PROSITE" id="PS50887">
    <property type="entry name" value="GGDEF"/>
    <property type="match status" value="1"/>
</dbReference>
<dbReference type="InterPro" id="IPR029787">
    <property type="entry name" value="Nucleotide_cyclase"/>
</dbReference>
<dbReference type="PANTHER" id="PTHR44757">
    <property type="entry name" value="DIGUANYLATE CYCLASE DGCP"/>
    <property type="match status" value="1"/>
</dbReference>
<dbReference type="EMBL" id="PDOD01000002">
    <property type="protein sequence ID" value="PYZ93602.1"/>
    <property type="molecule type" value="Genomic_DNA"/>
</dbReference>